<proteinExistence type="predicted"/>
<dbReference type="AlphaFoldDB" id="A0AAN6XWK9"/>
<feature type="transmembrane region" description="Helical" evidence="2">
    <location>
        <begin position="400"/>
        <end position="419"/>
    </location>
</feature>
<feature type="non-terminal residue" evidence="3">
    <location>
        <position position="536"/>
    </location>
</feature>
<organism evidence="3 4">
    <name type="scientific">Rhypophila decipiens</name>
    <dbReference type="NCBI Taxonomy" id="261697"/>
    <lineage>
        <taxon>Eukaryota</taxon>
        <taxon>Fungi</taxon>
        <taxon>Dikarya</taxon>
        <taxon>Ascomycota</taxon>
        <taxon>Pezizomycotina</taxon>
        <taxon>Sordariomycetes</taxon>
        <taxon>Sordariomycetidae</taxon>
        <taxon>Sordariales</taxon>
        <taxon>Naviculisporaceae</taxon>
        <taxon>Rhypophila</taxon>
    </lineage>
</organism>
<gene>
    <name evidence="3" type="ORF">QBC37DRAFT_434288</name>
</gene>
<feature type="region of interest" description="Disordered" evidence="1">
    <location>
        <begin position="486"/>
        <end position="536"/>
    </location>
</feature>
<reference evidence="3" key="1">
    <citation type="journal article" date="2023" name="Mol. Phylogenet. Evol.">
        <title>Genome-scale phylogeny and comparative genomics of the fungal order Sordariales.</title>
        <authorList>
            <person name="Hensen N."/>
            <person name="Bonometti L."/>
            <person name="Westerberg I."/>
            <person name="Brannstrom I.O."/>
            <person name="Guillou S."/>
            <person name="Cros-Aarteil S."/>
            <person name="Calhoun S."/>
            <person name="Haridas S."/>
            <person name="Kuo A."/>
            <person name="Mondo S."/>
            <person name="Pangilinan J."/>
            <person name="Riley R."/>
            <person name="LaButti K."/>
            <person name="Andreopoulos B."/>
            <person name="Lipzen A."/>
            <person name="Chen C."/>
            <person name="Yan M."/>
            <person name="Daum C."/>
            <person name="Ng V."/>
            <person name="Clum A."/>
            <person name="Steindorff A."/>
            <person name="Ohm R.A."/>
            <person name="Martin F."/>
            <person name="Silar P."/>
            <person name="Natvig D.O."/>
            <person name="Lalanne C."/>
            <person name="Gautier V."/>
            <person name="Ament-Velasquez S.L."/>
            <person name="Kruys A."/>
            <person name="Hutchinson M.I."/>
            <person name="Powell A.J."/>
            <person name="Barry K."/>
            <person name="Miller A.N."/>
            <person name="Grigoriev I.V."/>
            <person name="Debuchy R."/>
            <person name="Gladieux P."/>
            <person name="Hiltunen Thoren M."/>
            <person name="Johannesson H."/>
        </authorList>
    </citation>
    <scope>NUCLEOTIDE SEQUENCE</scope>
    <source>
        <strain evidence="3">PSN293</strain>
    </source>
</reference>
<name>A0AAN6XWK9_9PEZI</name>
<dbReference type="EMBL" id="MU858341">
    <property type="protein sequence ID" value="KAK4206885.1"/>
    <property type="molecule type" value="Genomic_DNA"/>
</dbReference>
<accession>A0AAN6XWK9</accession>
<feature type="transmembrane region" description="Helical" evidence="2">
    <location>
        <begin position="233"/>
        <end position="255"/>
    </location>
</feature>
<keyword evidence="2" id="KW-0472">Membrane</keyword>
<evidence type="ECO:0000313" key="3">
    <source>
        <dbReference type="EMBL" id="KAK4206885.1"/>
    </source>
</evidence>
<feature type="transmembrane region" description="Helical" evidence="2">
    <location>
        <begin position="93"/>
        <end position="115"/>
    </location>
</feature>
<feature type="transmembrane region" description="Helical" evidence="2">
    <location>
        <begin position="208"/>
        <end position="227"/>
    </location>
</feature>
<keyword evidence="2" id="KW-0812">Transmembrane</keyword>
<evidence type="ECO:0000256" key="1">
    <source>
        <dbReference type="SAM" id="MobiDB-lite"/>
    </source>
</evidence>
<comment type="caution">
    <text evidence="3">The sequence shown here is derived from an EMBL/GenBank/DDBJ whole genome shotgun (WGS) entry which is preliminary data.</text>
</comment>
<sequence length="536" mass="58699">MLVLIDGKHPNCNDKVSTSYNYRSGHVAILSARVHGWKEQLNHLSFDIRAGQQMDTIIELSAQWTNPSDVTTVLMVIGGDVVQKALAQCTGTLYAPVCFSFGWVSFAFVALVNVLGDGRLLPAPDYPAKIFNLQSGYVRENKNWVIGRILRDHERSMWRTHGLHSSGVRITVFDAIDRPSPGKGLVSKILRPKGAVNRHPFPYGRTHLWGFLITLVQLGIAAIPIALDRDWGVMLVTAGGTLLALVFGAMPQWTVEKLPSRMRSRSVFALTSGNGSKDIMVIRGLGKCWDLEDFAALDSPRNARAWNTFNLLRAVPEAGAGRGSTFSSEAEEGGGARFGFRRAKTKTATFGPRRSSFVRASRDFRGVPMGFAVTMVVCIVHSVLWLLLLITVAALKANTWYLVAVGGLGMFQNAVLAAMTRPPDRRGLFLKRVDEIVTRKVMDGLMDLEAEHGWGTPLVGEFFSGKLQPAEEAWWGGDRVEYDKTRRKDPTRGIPRSYLAKHRSLTSSVAPEPVPSGSPGPVEMTGATGAPTTTLS</sequence>
<keyword evidence="2" id="KW-1133">Transmembrane helix</keyword>
<feature type="transmembrane region" description="Helical" evidence="2">
    <location>
        <begin position="369"/>
        <end position="394"/>
    </location>
</feature>
<reference evidence="3" key="2">
    <citation type="submission" date="2023-05" db="EMBL/GenBank/DDBJ databases">
        <authorList>
            <consortium name="Lawrence Berkeley National Laboratory"/>
            <person name="Steindorff A."/>
            <person name="Hensen N."/>
            <person name="Bonometti L."/>
            <person name="Westerberg I."/>
            <person name="Brannstrom I.O."/>
            <person name="Guillou S."/>
            <person name="Cros-Aarteil S."/>
            <person name="Calhoun S."/>
            <person name="Haridas S."/>
            <person name="Kuo A."/>
            <person name="Mondo S."/>
            <person name="Pangilinan J."/>
            <person name="Riley R."/>
            <person name="Labutti K."/>
            <person name="Andreopoulos B."/>
            <person name="Lipzen A."/>
            <person name="Chen C."/>
            <person name="Yanf M."/>
            <person name="Daum C."/>
            <person name="Ng V."/>
            <person name="Clum A."/>
            <person name="Ohm R."/>
            <person name="Martin F."/>
            <person name="Silar P."/>
            <person name="Natvig D."/>
            <person name="Lalanne C."/>
            <person name="Gautier V."/>
            <person name="Ament-Velasquez S.L."/>
            <person name="Kruys A."/>
            <person name="Hutchinson M.I."/>
            <person name="Powell A.J."/>
            <person name="Barry K."/>
            <person name="Miller A.N."/>
            <person name="Grigoriev I.V."/>
            <person name="Debuchy R."/>
            <person name="Gladieux P."/>
            <person name="Thoren M.H."/>
            <person name="Johannesson H."/>
        </authorList>
    </citation>
    <scope>NUCLEOTIDE SEQUENCE</scope>
    <source>
        <strain evidence="3">PSN293</strain>
    </source>
</reference>
<dbReference type="Proteomes" id="UP001301769">
    <property type="component" value="Unassembled WGS sequence"/>
</dbReference>
<evidence type="ECO:0000313" key="4">
    <source>
        <dbReference type="Proteomes" id="UP001301769"/>
    </source>
</evidence>
<keyword evidence="4" id="KW-1185">Reference proteome</keyword>
<protein>
    <submittedName>
        <fullName evidence="3">Uncharacterized protein</fullName>
    </submittedName>
</protein>
<evidence type="ECO:0000256" key="2">
    <source>
        <dbReference type="SAM" id="Phobius"/>
    </source>
</evidence>